<dbReference type="Pfam" id="PF07486">
    <property type="entry name" value="Hydrolase_2"/>
    <property type="match status" value="1"/>
</dbReference>
<evidence type="ECO:0000313" key="3">
    <source>
        <dbReference type="EMBL" id="MBR0551809.1"/>
    </source>
</evidence>
<keyword evidence="3" id="KW-0378">Hydrolase</keyword>
<evidence type="ECO:0000256" key="1">
    <source>
        <dbReference type="SAM" id="MobiDB-lite"/>
    </source>
</evidence>
<reference evidence="3" key="1">
    <citation type="submission" date="2021-04" db="EMBL/GenBank/DDBJ databases">
        <title>Ouciella asimina sp. nov., isolated from the surface seawater in the hydrothermal field of Okinawa Trough.</title>
        <authorList>
            <person name="Shuang W."/>
        </authorList>
    </citation>
    <scope>NUCLEOTIDE SEQUENCE</scope>
    <source>
        <strain evidence="3">LXI357</strain>
    </source>
</reference>
<dbReference type="Proteomes" id="UP000676996">
    <property type="component" value="Unassembled WGS sequence"/>
</dbReference>
<evidence type="ECO:0000259" key="2">
    <source>
        <dbReference type="Pfam" id="PF07486"/>
    </source>
</evidence>
<feature type="domain" description="Cell wall hydrolase SleB" evidence="2">
    <location>
        <begin position="120"/>
        <end position="228"/>
    </location>
</feature>
<dbReference type="GO" id="GO:0016787">
    <property type="term" value="F:hydrolase activity"/>
    <property type="evidence" value="ECO:0007669"/>
    <property type="project" value="UniProtKB-KW"/>
</dbReference>
<organism evidence="3 4">
    <name type="scientific">Stakelama marina</name>
    <dbReference type="NCBI Taxonomy" id="2826939"/>
    <lineage>
        <taxon>Bacteria</taxon>
        <taxon>Pseudomonadati</taxon>
        <taxon>Pseudomonadota</taxon>
        <taxon>Alphaproteobacteria</taxon>
        <taxon>Sphingomonadales</taxon>
        <taxon>Sphingomonadaceae</taxon>
        <taxon>Stakelama</taxon>
    </lineage>
</organism>
<dbReference type="InterPro" id="IPR042047">
    <property type="entry name" value="SleB_dom1"/>
</dbReference>
<proteinExistence type="predicted"/>
<protein>
    <submittedName>
        <fullName evidence="3">Cell wall hydrolase</fullName>
    </submittedName>
</protein>
<evidence type="ECO:0000313" key="4">
    <source>
        <dbReference type="Proteomes" id="UP000676996"/>
    </source>
</evidence>
<name>A0A8T4IHN7_9SPHN</name>
<comment type="caution">
    <text evidence="3">The sequence shown here is derived from an EMBL/GenBank/DDBJ whole genome shotgun (WGS) entry which is preliminary data.</text>
</comment>
<dbReference type="EMBL" id="JAGRQC010000001">
    <property type="protein sequence ID" value="MBR0551809.1"/>
    <property type="molecule type" value="Genomic_DNA"/>
</dbReference>
<dbReference type="InterPro" id="IPR011105">
    <property type="entry name" value="Cell_wall_hydrolase_SleB"/>
</dbReference>
<gene>
    <name evidence="3" type="ORF">J7S20_04735</name>
</gene>
<accession>A0A8T4IHN7</accession>
<sequence length="426" mass="45849">MRSADPGSSRRLQSLLLSIALTAIAAPALIVANVHTPAPHAGQAAAPEQASAAPLSTPPPVEPFRIRDLDPDQAREYNASIPFVSGALQTARAFNWSSGSEDRERALDCLATAVLYEAGDDTTGEKAVAQVVLNRVRHPAFPDTVCGVVFQGAERNSGCQFTFTCDGSLARTYSSPAWDRARTVARLALQGSVDKAVGNATHYHTDWVVPYWSAHLDKIARVETHLFFRWSGWWGTPAAFKASYRGGEPRIEKLAGLFDAHKSAEELAKASVGTIDAATIAGSALPQPLDSNPDTFLVTIDPALDPATLPALARRACGDRSYCKFMSWAGNAPSKLPLSANDIRTMAFSYLRNRAGNFDKALWNCDLFQRSDASQCMRRSAPMPENDFALENLPGTRSVSVPGPLKGVRRKTGRLMPVPADNASGD</sequence>
<dbReference type="AlphaFoldDB" id="A0A8T4IHN7"/>
<dbReference type="Gene3D" id="1.10.10.2520">
    <property type="entry name" value="Cell wall hydrolase SleB, domain 1"/>
    <property type="match status" value="1"/>
</dbReference>
<feature type="region of interest" description="Disordered" evidence="1">
    <location>
        <begin position="41"/>
        <end position="60"/>
    </location>
</feature>
<keyword evidence="4" id="KW-1185">Reference proteome</keyword>
<feature type="compositionally biased region" description="Low complexity" evidence="1">
    <location>
        <begin position="41"/>
        <end position="54"/>
    </location>
</feature>
<feature type="region of interest" description="Disordered" evidence="1">
    <location>
        <begin position="387"/>
        <end position="426"/>
    </location>
</feature>